<dbReference type="EMBL" id="HBUF01118119">
    <property type="protein sequence ID" value="CAG6641579.1"/>
    <property type="molecule type" value="Transcribed_RNA"/>
</dbReference>
<sequence>MEFKILKRARKLIQTRIESYFRKNQEFYTCLIFNSNMQRLFRFQNEKFDVKLKFFSLFNLFVFQLVTLPMLLFLIFVARKSYKVFCMHMFETMYCIASSIEYMVILVSFKTRTQLLNEFNRIFIKNHMYVKKILTIESVLSTLLTIVLIMTDFAFFYQSVNRASTPEELLLSTKRYPHRRFKSEFLLPFDYSLSPYYEITWVLLIYFGFLLQATLFDVITTMPLISLHIKGQLDIIAFYLRSIGKLFFQPFYYFTELYKQISIDRELTGCVGTSFLLNRFLKELYINF</sequence>
<evidence type="ECO:0008006" key="3">
    <source>
        <dbReference type="Google" id="ProtNLM"/>
    </source>
</evidence>
<keyword evidence="1" id="KW-0812">Transmembrane</keyword>
<keyword evidence="1" id="KW-1133">Transmembrane helix</keyword>
<dbReference type="AlphaFoldDB" id="A0A8D8R2M3"/>
<reference evidence="2" key="1">
    <citation type="submission" date="2021-05" db="EMBL/GenBank/DDBJ databases">
        <authorList>
            <person name="Alioto T."/>
            <person name="Alioto T."/>
            <person name="Gomez Garrido J."/>
        </authorList>
    </citation>
    <scope>NUCLEOTIDE SEQUENCE</scope>
</reference>
<feature type="transmembrane region" description="Helical" evidence="1">
    <location>
        <begin position="89"/>
        <end position="109"/>
    </location>
</feature>
<evidence type="ECO:0000256" key="1">
    <source>
        <dbReference type="SAM" id="Phobius"/>
    </source>
</evidence>
<keyword evidence="1" id="KW-0472">Membrane</keyword>
<organism evidence="2">
    <name type="scientific">Cacopsylla melanoneura</name>
    <dbReference type="NCBI Taxonomy" id="428564"/>
    <lineage>
        <taxon>Eukaryota</taxon>
        <taxon>Metazoa</taxon>
        <taxon>Ecdysozoa</taxon>
        <taxon>Arthropoda</taxon>
        <taxon>Hexapoda</taxon>
        <taxon>Insecta</taxon>
        <taxon>Pterygota</taxon>
        <taxon>Neoptera</taxon>
        <taxon>Paraneoptera</taxon>
        <taxon>Hemiptera</taxon>
        <taxon>Sternorrhyncha</taxon>
        <taxon>Psylloidea</taxon>
        <taxon>Psyllidae</taxon>
        <taxon>Psyllinae</taxon>
        <taxon>Cacopsylla</taxon>
    </lineage>
</organism>
<accession>A0A8D8R2M3</accession>
<feature type="transmembrane region" description="Helical" evidence="1">
    <location>
        <begin position="54"/>
        <end position="77"/>
    </location>
</feature>
<feature type="transmembrane region" description="Helical" evidence="1">
    <location>
        <begin position="129"/>
        <end position="157"/>
    </location>
</feature>
<evidence type="ECO:0000313" key="2">
    <source>
        <dbReference type="EMBL" id="CAG6641579.1"/>
    </source>
</evidence>
<protein>
    <recommendedName>
        <fullName evidence="3">Odorant receptor</fullName>
    </recommendedName>
</protein>
<feature type="transmembrane region" description="Helical" evidence="1">
    <location>
        <begin position="199"/>
        <end position="220"/>
    </location>
</feature>
<proteinExistence type="predicted"/>
<name>A0A8D8R2M3_9HEMI</name>
<dbReference type="EMBL" id="HBUF01118120">
    <property type="protein sequence ID" value="CAG6641580.1"/>
    <property type="molecule type" value="Transcribed_RNA"/>
</dbReference>